<comment type="caution">
    <text evidence="2">The sequence shown here is derived from an EMBL/GenBank/DDBJ whole genome shotgun (WGS) entry which is preliminary data.</text>
</comment>
<evidence type="ECO:0000313" key="3">
    <source>
        <dbReference type="Proteomes" id="UP000693981"/>
    </source>
</evidence>
<gene>
    <name evidence="2" type="ORF">PHYBOEH_002619</name>
</gene>
<evidence type="ECO:0000256" key="1">
    <source>
        <dbReference type="SAM" id="MobiDB-lite"/>
    </source>
</evidence>
<dbReference type="Proteomes" id="UP000693981">
    <property type="component" value="Unassembled WGS sequence"/>
</dbReference>
<keyword evidence="3" id="KW-1185">Reference proteome</keyword>
<reference evidence="2" key="1">
    <citation type="submission" date="2021-02" db="EMBL/GenBank/DDBJ databases">
        <authorList>
            <person name="Palmer J.M."/>
        </authorList>
    </citation>
    <scope>NUCLEOTIDE SEQUENCE</scope>
    <source>
        <strain evidence="2">SCRP23</strain>
    </source>
</reference>
<accession>A0A8T1V380</accession>
<dbReference type="EMBL" id="JAGDFL010001677">
    <property type="protein sequence ID" value="KAG7375401.1"/>
    <property type="molecule type" value="Genomic_DNA"/>
</dbReference>
<evidence type="ECO:0000313" key="2">
    <source>
        <dbReference type="EMBL" id="KAG7375401.1"/>
    </source>
</evidence>
<organism evidence="2 3">
    <name type="scientific">Phytophthora boehmeriae</name>
    <dbReference type="NCBI Taxonomy" id="109152"/>
    <lineage>
        <taxon>Eukaryota</taxon>
        <taxon>Sar</taxon>
        <taxon>Stramenopiles</taxon>
        <taxon>Oomycota</taxon>
        <taxon>Peronosporomycetes</taxon>
        <taxon>Peronosporales</taxon>
        <taxon>Peronosporaceae</taxon>
        <taxon>Phytophthora</taxon>
    </lineage>
</organism>
<dbReference type="AlphaFoldDB" id="A0A8T1V380"/>
<dbReference type="OrthoDB" id="123039at2759"/>
<feature type="region of interest" description="Disordered" evidence="1">
    <location>
        <begin position="1"/>
        <end position="20"/>
    </location>
</feature>
<feature type="compositionally biased region" description="Acidic residues" evidence="1">
    <location>
        <begin position="220"/>
        <end position="230"/>
    </location>
</feature>
<proteinExistence type="predicted"/>
<feature type="region of interest" description="Disordered" evidence="1">
    <location>
        <begin position="197"/>
        <end position="230"/>
    </location>
</feature>
<sequence>MVGKRKKQKADEVGDDDDTQQPYSSVICKLSRVCSVPSVVDEIKRTCAAMKQVQLEGWHLVILHVQHCLDQDLPFGNLDQTFFYQCSIATLMQTESRDRHTVPDAARNPELHRTLQLYWSGREACPSYQPPSLQLARSVVNEGARMMAINAASMIALHFRRRLHQYVRFRYAPNGKQQLSAAKTRKLVASCYHVKKTPTQDSNDAPTPEFDTTDWTTWDDTSDPTELELR</sequence>
<name>A0A8T1V380_9STRA</name>
<protein>
    <submittedName>
        <fullName evidence="2">Uncharacterized protein</fullName>
    </submittedName>
</protein>